<feature type="domain" description="LysM" evidence="3">
    <location>
        <begin position="148"/>
        <end position="186"/>
    </location>
</feature>
<feature type="transmembrane region" description="Helical" evidence="2">
    <location>
        <begin position="35"/>
        <end position="55"/>
    </location>
</feature>
<dbReference type="OrthoDB" id="2149788at2"/>
<keyword evidence="2" id="KW-0472">Membrane</keyword>
<evidence type="ECO:0000256" key="1">
    <source>
        <dbReference type="SAM" id="MobiDB-lite"/>
    </source>
</evidence>
<dbReference type="Proteomes" id="UP000371977">
    <property type="component" value="Unassembled WGS sequence"/>
</dbReference>
<dbReference type="RefSeq" id="WP_148623516.1">
    <property type="nucleotide sequence ID" value="NZ_SDGZ01000024.1"/>
</dbReference>
<gene>
    <name evidence="4" type="ORF">ESZ50_09840</name>
</gene>
<dbReference type="CDD" id="cd00118">
    <property type="entry name" value="LysM"/>
    <property type="match status" value="1"/>
</dbReference>
<evidence type="ECO:0000259" key="3">
    <source>
        <dbReference type="Pfam" id="PF01476"/>
    </source>
</evidence>
<dbReference type="Pfam" id="PF01476">
    <property type="entry name" value="LysM"/>
    <property type="match status" value="1"/>
</dbReference>
<proteinExistence type="predicted"/>
<evidence type="ECO:0000313" key="4">
    <source>
        <dbReference type="EMBL" id="TYC48065.1"/>
    </source>
</evidence>
<accession>A0A6C2C433</accession>
<evidence type="ECO:0000313" key="5">
    <source>
        <dbReference type="Proteomes" id="UP000371977"/>
    </source>
</evidence>
<feature type="region of interest" description="Disordered" evidence="1">
    <location>
        <begin position="1"/>
        <end position="30"/>
    </location>
</feature>
<name>A0A6C2C433_9LACO</name>
<keyword evidence="5" id="KW-1185">Reference proteome</keyword>
<dbReference type="EMBL" id="SDGZ01000024">
    <property type="protein sequence ID" value="TYC48065.1"/>
    <property type="molecule type" value="Genomic_DNA"/>
</dbReference>
<feature type="compositionally biased region" description="Low complexity" evidence="1">
    <location>
        <begin position="111"/>
        <end position="138"/>
    </location>
</feature>
<dbReference type="AlphaFoldDB" id="A0A6C2C433"/>
<evidence type="ECO:0000256" key="2">
    <source>
        <dbReference type="SAM" id="Phobius"/>
    </source>
</evidence>
<sequence length="186" mass="19705">MTEKDNQSKPWEASFDEQPAQRYSRSQTRRRSQRVSMIVGILVAVIIALSFIPVYKYLQELNQPNNDSTGVAALSQSSTTKTSNVDISASSSKKAASKAASQKAASEKAASESAASESKAASESAASSSAAAASSSEADSTAKFASGTLYSFARENNTTPEALYSLNPGLTSSNYAQYYGQELKIK</sequence>
<keyword evidence="2" id="KW-0812">Transmembrane</keyword>
<comment type="caution">
    <text evidence="4">The sequence shown here is derived from an EMBL/GenBank/DDBJ whole genome shotgun (WGS) entry which is preliminary data.</text>
</comment>
<keyword evidence="2" id="KW-1133">Transmembrane helix</keyword>
<reference evidence="4 5" key="1">
    <citation type="submission" date="2019-01" db="EMBL/GenBank/DDBJ databases">
        <title>Weissella sp. nov., a novel lactic acid bacterium isolated from animal feces.</title>
        <authorList>
            <person name="Wang L.-T."/>
        </authorList>
    </citation>
    <scope>NUCLEOTIDE SEQUENCE [LARGE SCALE GENOMIC DNA]</scope>
    <source>
        <strain evidence="4 5">8H-2</strain>
    </source>
</reference>
<organism evidence="4 5">
    <name type="scientific">Weissella muntiaci</name>
    <dbReference type="NCBI Taxonomy" id="2508881"/>
    <lineage>
        <taxon>Bacteria</taxon>
        <taxon>Bacillati</taxon>
        <taxon>Bacillota</taxon>
        <taxon>Bacilli</taxon>
        <taxon>Lactobacillales</taxon>
        <taxon>Lactobacillaceae</taxon>
        <taxon>Weissella</taxon>
    </lineage>
</organism>
<dbReference type="InterPro" id="IPR018392">
    <property type="entry name" value="LysM"/>
</dbReference>
<feature type="compositionally biased region" description="Low complexity" evidence="1">
    <location>
        <begin position="88"/>
        <end position="104"/>
    </location>
</feature>
<protein>
    <submittedName>
        <fullName evidence="4">LysM domain-containing protein</fullName>
    </submittedName>
</protein>
<feature type="region of interest" description="Disordered" evidence="1">
    <location>
        <begin position="82"/>
        <end position="140"/>
    </location>
</feature>